<accession>A0A238UUL4</accession>
<keyword evidence="1" id="KW-0472">Membrane</keyword>
<keyword evidence="1" id="KW-0812">Transmembrane</keyword>
<feature type="transmembrane region" description="Helical" evidence="1">
    <location>
        <begin position="14"/>
        <end position="39"/>
    </location>
</feature>
<name>A0A238UUL4_9ACTN</name>
<dbReference type="RefSeq" id="WP_089309778.1">
    <property type="nucleotide sequence ID" value="NZ_FZNP01000001.1"/>
</dbReference>
<proteinExistence type="predicted"/>
<feature type="transmembrane region" description="Helical" evidence="1">
    <location>
        <begin position="93"/>
        <end position="119"/>
    </location>
</feature>
<dbReference type="Proteomes" id="UP000198420">
    <property type="component" value="Unassembled WGS sequence"/>
</dbReference>
<dbReference type="EMBL" id="FZNP01000001">
    <property type="protein sequence ID" value="SNR25053.1"/>
    <property type="molecule type" value="Genomic_DNA"/>
</dbReference>
<dbReference type="AlphaFoldDB" id="A0A238UUL4"/>
<evidence type="ECO:0000313" key="3">
    <source>
        <dbReference type="Proteomes" id="UP000198420"/>
    </source>
</evidence>
<feature type="transmembrane region" description="Helical" evidence="1">
    <location>
        <begin position="59"/>
        <end position="81"/>
    </location>
</feature>
<sequence>MNELRLIATNKRRLVTIAVGAIIGAVVGGVIGGLDYAALIADLHHRHEIDAFAFNYLDYLFADVIAGAVIGAVCGLIGVFLGAFKSSDARKIVIGIAGGTVIVGVAACVAFVVLAAFGIAVRGPIGPQGAITPGDFLIALCSYAAGLIVGAGRTGD</sequence>
<organism evidence="2 3">
    <name type="scientific">Actinomadura mexicana</name>
    <dbReference type="NCBI Taxonomy" id="134959"/>
    <lineage>
        <taxon>Bacteria</taxon>
        <taxon>Bacillati</taxon>
        <taxon>Actinomycetota</taxon>
        <taxon>Actinomycetes</taxon>
        <taxon>Streptosporangiales</taxon>
        <taxon>Thermomonosporaceae</taxon>
        <taxon>Actinomadura</taxon>
    </lineage>
</organism>
<evidence type="ECO:0000256" key="1">
    <source>
        <dbReference type="SAM" id="Phobius"/>
    </source>
</evidence>
<keyword evidence="1" id="KW-1133">Transmembrane helix</keyword>
<reference evidence="3" key="1">
    <citation type="submission" date="2017-06" db="EMBL/GenBank/DDBJ databases">
        <authorList>
            <person name="Varghese N."/>
            <person name="Submissions S."/>
        </authorList>
    </citation>
    <scope>NUCLEOTIDE SEQUENCE [LARGE SCALE GENOMIC DNA]</scope>
    <source>
        <strain evidence="3">DSM 44485</strain>
    </source>
</reference>
<protein>
    <submittedName>
        <fullName evidence="2">Uncharacterized protein</fullName>
    </submittedName>
</protein>
<evidence type="ECO:0000313" key="2">
    <source>
        <dbReference type="EMBL" id="SNR25053.1"/>
    </source>
</evidence>
<gene>
    <name evidence="2" type="ORF">SAMN06265355_101364</name>
</gene>
<keyword evidence="3" id="KW-1185">Reference proteome</keyword>
<feature type="transmembrane region" description="Helical" evidence="1">
    <location>
        <begin position="131"/>
        <end position="151"/>
    </location>
</feature>